<dbReference type="Pfam" id="PF08282">
    <property type="entry name" value="Hydrolase_3"/>
    <property type="match status" value="1"/>
</dbReference>
<evidence type="ECO:0000313" key="1">
    <source>
        <dbReference type="EMBL" id="MBP2057402.1"/>
    </source>
</evidence>
<dbReference type="NCBIfam" id="TIGR00099">
    <property type="entry name" value="Cof-subfamily"/>
    <property type="match status" value="1"/>
</dbReference>
<dbReference type="Proteomes" id="UP001519292">
    <property type="component" value="Unassembled WGS sequence"/>
</dbReference>
<dbReference type="SUPFAM" id="SSF56784">
    <property type="entry name" value="HAD-like"/>
    <property type="match status" value="1"/>
</dbReference>
<dbReference type="PANTHER" id="PTHR10000:SF53">
    <property type="entry name" value="5-AMINO-6-(5-PHOSPHO-D-RIBITYLAMINO)URACIL PHOSPHATASE YBJI-RELATED"/>
    <property type="match status" value="1"/>
</dbReference>
<proteinExistence type="predicted"/>
<accession>A0ABS4MCJ1</accession>
<comment type="caution">
    <text evidence="1">The sequence shown here is derived from an EMBL/GenBank/DDBJ whole genome shotgun (WGS) entry which is preliminary data.</text>
</comment>
<organism evidence="1 2">
    <name type="scientific">Lactobacillus colini</name>
    <dbReference type="NCBI Taxonomy" id="1819254"/>
    <lineage>
        <taxon>Bacteria</taxon>
        <taxon>Bacillati</taxon>
        <taxon>Bacillota</taxon>
        <taxon>Bacilli</taxon>
        <taxon>Lactobacillales</taxon>
        <taxon>Lactobacillaceae</taxon>
        <taxon>Lactobacillus</taxon>
    </lineage>
</organism>
<dbReference type="InterPro" id="IPR036412">
    <property type="entry name" value="HAD-like_sf"/>
</dbReference>
<dbReference type="PROSITE" id="PS01229">
    <property type="entry name" value="COF_2"/>
    <property type="match status" value="1"/>
</dbReference>
<dbReference type="RefSeq" id="WP_209686147.1">
    <property type="nucleotide sequence ID" value="NZ_JAGGLU010000002.1"/>
</dbReference>
<dbReference type="InterPro" id="IPR006379">
    <property type="entry name" value="HAD-SF_hydro_IIB"/>
</dbReference>
<dbReference type="InterPro" id="IPR023214">
    <property type="entry name" value="HAD_sf"/>
</dbReference>
<sequence length="272" mass="29951">MTVPFKAVAVDMDGTFLDNNKEYDHELFANLLDKMDALGIKFFVASGNQYAKLAKEFSDYKDKLNFVAENGSYLVSDGKLIGTDAPDQTAIKTFIKYVNQNYPKMTFIVSGVNQAYTLSSYAAKFKDVSQGPDYYYPRLCKLDSFDEIPEDDLILKLAFNCDGKMANEILGPFNKKYGNKFYVTDSGNFASDVMKIGVSKASGLKSIFAKMNLNPKDSIAFGDGGNDITMLKLVGISYAMENAPAEVKAVADKIAPSNDEQGVLKVLSEYLA</sequence>
<keyword evidence="2" id="KW-1185">Reference proteome</keyword>
<dbReference type="EMBL" id="JAGGLU010000002">
    <property type="protein sequence ID" value="MBP2057402.1"/>
    <property type="molecule type" value="Genomic_DNA"/>
</dbReference>
<evidence type="ECO:0000313" key="2">
    <source>
        <dbReference type="Proteomes" id="UP001519292"/>
    </source>
</evidence>
<dbReference type="Gene3D" id="3.40.50.1000">
    <property type="entry name" value="HAD superfamily/HAD-like"/>
    <property type="match status" value="1"/>
</dbReference>
<dbReference type="Gene3D" id="3.30.1240.10">
    <property type="match status" value="1"/>
</dbReference>
<dbReference type="NCBIfam" id="TIGR01484">
    <property type="entry name" value="HAD-SF-IIB"/>
    <property type="match status" value="1"/>
</dbReference>
<dbReference type="SFLD" id="SFLDS00003">
    <property type="entry name" value="Haloacid_Dehalogenase"/>
    <property type="match status" value="1"/>
</dbReference>
<dbReference type="InterPro" id="IPR000150">
    <property type="entry name" value="Cof"/>
</dbReference>
<gene>
    <name evidence="1" type="ORF">J2Z60_000566</name>
</gene>
<name>A0ABS4MCJ1_9LACO</name>
<dbReference type="SFLD" id="SFLDG01140">
    <property type="entry name" value="C2.B:_Phosphomannomutase_and_P"/>
    <property type="match status" value="1"/>
</dbReference>
<dbReference type="PANTHER" id="PTHR10000">
    <property type="entry name" value="PHOSPHOSERINE PHOSPHATASE"/>
    <property type="match status" value="1"/>
</dbReference>
<dbReference type="CDD" id="cd07518">
    <property type="entry name" value="HAD_YbiV-Like"/>
    <property type="match status" value="1"/>
</dbReference>
<reference evidence="1 2" key="1">
    <citation type="submission" date="2021-03" db="EMBL/GenBank/DDBJ databases">
        <title>Genomic Encyclopedia of Type Strains, Phase IV (KMG-IV): sequencing the most valuable type-strain genomes for metagenomic binning, comparative biology and taxonomic classification.</title>
        <authorList>
            <person name="Goeker M."/>
        </authorList>
    </citation>
    <scope>NUCLEOTIDE SEQUENCE [LARGE SCALE GENOMIC DNA]</scope>
    <source>
        <strain evidence="1 2">DSM 101872</strain>
    </source>
</reference>
<protein>
    <submittedName>
        <fullName evidence="1">Cof subfamily protein (Haloacid dehalogenase superfamily)</fullName>
    </submittedName>
</protein>